<organism evidence="1 2">
    <name type="scientific">Nibea albiflora</name>
    <name type="common">Yellow drum</name>
    <name type="synonym">Corvina albiflora</name>
    <dbReference type="NCBI Taxonomy" id="240163"/>
    <lineage>
        <taxon>Eukaryota</taxon>
        <taxon>Metazoa</taxon>
        <taxon>Chordata</taxon>
        <taxon>Craniata</taxon>
        <taxon>Vertebrata</taxon>
        <taxon>Euteleostomi</taxon>
        <taxon>Actinopterygii</taxon>
        <taxon>Neopterygii</taxon>
        <taxon>Teleostei</taxon>
        <taxon>Neoteleostei</taxon>
        <taxon>Acanthomorphata</taxon>
        <taxon>Eupercaria</taxon>
        <taxon>Sciaenidae</taxon>
        <taxon>Nibea</taxon>
    </lineage>
</organism>
<evidence type="ECO:0000313" key="2">
    <source>
        <dbReference type="Proteomes" id="UP000805704"/>
    </source>
</evidence>
<sequence>MHFSITCGLFLCVTTLSFLPAQGQLDPDSGPVRPACCVKLRRSPFDAPVSACFVQTVGYYPYCRISAIISQRHSVSLRARMHFSITCGLFLCVTMLFFLPVQGKHVLKKGPLPKCCTKVSGAPILQPVKECYEQLANKIPYCKVHAYMFITDKNEEYCVDPRASWVKDRLKKLEKVSYTVKILRPDFSNADEDDASWHASTLAKKS</sequence>
<name>A0ACB7F7F1_NIBAL</name>
<gene>
    <name evidence="1" type="ORF">GBF38_011546</name>
</gene>
<comment type="caution">
    <text evidence="1">The sequence shown here is derived from an EMBL/GenBank/DDBJ whole genome shotgun (WGS) entry which is preliminary data.</text>
</comment>
<dbReference type="EMBL" id="CM024806">
    <property type="protein sequence ID" value="KAG8008976.1"/>
    <property type="molecule type" value="Genomic_DNA"/>
</dbReference>
<reference evidence="1" key="1">
    <citation type="submission" date="2020-04" db="EMBL/GenBank/DDBJ databases">
        <title>A chromosome-scale assembly and high-density genetic map of the yellow drum (Nibea albiflora) genome.</title>
        <authorList>
            <person name="Xu D."/>
            <person name="Zhang W."/>
            <person name="Chen R."/>
            <person name="Tan P."/>
            <person name="Wang L."/>
            <person name="Song H."/>
            <person name="Tian L."/>
            <person name="Zhu Q."/>
            <person name="Wang B."/>
        </authorList>
    </citation>
    <scope>NUCLEOTIDE SEQUENCE</scope>
    <source>
        <strain evidence="1">ZJHYS-2018</strain>
    </source>
</reference>
<protein>
    <submittedName>
        <fullName evidence="1">Uncharacterized protein</fullName>
    </submittedName>
</protein>
<dbReference type="Proteomes" id="UP000805704">
    <property type="component" value="Chromosome 18"/>
</dbReference>
<keyword evidence="2" id="KW-1185">Reference proteome</keyword>
<evidence type="ECO:0000313" key="1">
    <source>
        <dbReference type="EMBL" id="KAG8008976.1"/>
    </source>
</evidence>
<accession>A0ACB7F7F1</accession>
<proteinExistence type="predicted"/>